<evidence type="ECO:0000313" key="3">
    <source>
        <dbReference type="Proteomes" id="UP000254235"/>
    </source>
</evidence>
<dbReference type="EMBL" id="UGTP01000001">
    <property type="protein sequence ID" value="SUC12980.1"/>
    <property type="molecule type" value="Genomic_DNA"/>
</dbReference>
<protein>
    <submittedName>
        <fullName evidence="2">Uncharacterized protein</fullName>
    </submittedName>
</protein>
<dbReference type="GeneID" id="78571278"/>
<organism evidence="2 3">
    <name type="scientific">Prevotella pallens</name>
    <dbReference type="NCBI Taxonomy" id="60133"/>
    <lineage>
        <taxon>Bacteria</taxon>
        <taxon>Pseudomonadati</taxon>
        <taxon>Bacteroidota</taxon>
        <taxon>Bacteroidia</taxon>
        <taxon>Bacteroidales</taxon>
        <taxon>Prevotellaceae</taxon>
        <taxon>Prevotella</taxon>
    </lineage>
</organism>
<dbReference type="AlphaFoldDB" id="A0A379F2W4"/>
<feature type="chain" id="PRO_5016689846" evidence="1">
    <location>
        <begin position="20"/>
        <end position="293"/>
    </location>
</feature>
<dbReference type="Proteomes" id="UP000254235">
    <property type="component" value="Unassembled WGS sequence"/>
</dbReference>
<keyword evidence="1" id="KW-0732">Signal</keyword>
<dbReference type="RefSeq" id="WP_115083616.1">
    <property type="nucleotide sequence ID" value="NZ_UGTP01000001.1"/>
</dbReference>
<evidence type="ECO:0000256" key="1">
    <source>
        <dbReference type="SAM" id="SignalP"/>
    </source>
</evidence>
<gene>
    <name evidence="2" type="ORF">NCTC13043_01603</name>
</gene>
<feature type="signal peptide" evidence="1">
    <location>
        <begin position="1"/>
        <end position="19"/>
    </location>
</feature>
<dbReference type="OrthoDB" id="1068567at2"/>
<accession>A0A379F2W4</accession>
<proteinExistence type="predicted"/>
<name>A0A379F2W4_9BACT</name>
<reference evidence="2 3" key="1">
    <citation type="submission" date="2018-06" db="EMBL/GenBank/DDBJ databases">
        <authorList>
            <consortium name="Pathogen Informatics"/>
            <person name="Doyle S."/>
        </authorList>
    </citation>
    <scope>NUCLEOTIDE SEQUENCE [LARGE SCALE GENOMIC DNA]</scope>
    <source>
        <strain evidence="2 3">NCTC13043</strain>
    </source>
</reference>
<evidence type="ECO:0000313" key="2">
    <source>
        <dbReference type="EMBL" id="SUC12980.1"/>
    </source>
</evidence>
<sequence length="293" mass="33061">MKKFLLVLLSLVISFNSFATSEVYKTKPQKKKRVQVSVKTKAIDSFFEGKLNLSVQIDSGNYGVCYADTASCEDCSTAGMVNWYGERKTISDRKIGFLTKQLQTLSANVNVVGAKKAKLFRNAVCAEIEMWNQLEKLLYNFNSVVFEINNVLIGGTIFQVVNASTRQGISYARFACLQEDVNTFKGIKQENVNDDKGLLLTQFYANMRSLRPVVKVSKLRKEYSFMSIAKAKKEAYRLTNSYPVSEIKIAMNNWLSARKNVATLLSSSYEAAYNQHTMLLVHSLIYSFLGVED</sequence>